<dbReference type="Gene3D" id="3.40.50.2000">
    <property type="entry name" value="Glycogen Phosphorylase B"/>
    <property type="match status" value="2"/>
</dbReference>
<dbReference type="SUPFAM" id="SSF53756">
    <property type="entry name" value="UDP-Glycosyltransferase/glycogen phosphorylase"/>
    <property type="match status" value="1"/>
</dbReference>
<reference evidence="2 3" key="1">
    <citation type="submission" date="2019-03" db="EMBL/GenBank/DDBJ databases">
        <title>Rhodobacteraceae bacterium SM1902, a new member of the family Rhodobacteraceae isolated from Yantai.</title>
        <authorList>
            <person name="Sun Y."/>
        </authorList>
    </citation>
    <scope>NUCLEOTIDE SEQUENCE [LARGE SCALE GENOMIC DNA]</scope>
    <source>
        <strain evidence="2 3">SM1902</strain>
    </source>
</reference>
<proteinExistence type="predicted"/>
<dbReference type="Pfam" id="PF02350">
    <property type="entry name" value="Epimerase_2"/>
    <property type="match status" value="1"/>
</dbReference>
<dbReference type="NCBIfam" id="TIGR03568">
    <property type="entry name" value="NeuC_NnaA"/>
    <property type="match status" value="1"/>
</dbReference>
<name>A0A4R6AWV3_9RHOB</name>
<protein>
    <submittedName>
        <fullName evidence="2">UDP-N-acetylglucosamine 2-epimerase (Hydrolyzing)</fullName>
        <ecNumber evidence="2">3.2.1.183</ecNumber>
    </submittedName>
</protein>
<dbReference type="InterPro" id="IPR020004">
    <property type="entry name" value="UDP-GlcNAc_Epase"/>
</dbReference>
<dbReference type="GO" id="GO:0004553">
    <property type="term" value="F:hydrolase activity, hydrolyzing O-glycosyl compounds"/>
    <property type="evidence" value="ECO:0007669"/>
    <property type="project" value="InterPro"/>
</dbReference>
<dbReference type="OrthoDB" id="9803238at2"/>
<comment type="caution">
    <text evidence="2">The sequence shown here is derived from an EMBL/GenBank/DDBJ whole genome shotgun (WGS) entry which is preliminary data.</text>
</comment>
<keyword evidence="3" id="KW-1185">Reference proteome</keyword>
<dbReference type="AlphaFoldDB" id="A0A4R6AWV3"/>
<sequence>MRKIVYVSGTRADFGLMRSTLQRIESATSLSLSVVATGMHLVPSYGDTWHEIEAAGLRLAARVPVEISPATGATMTRAIGQMTTAFADVFESEAPDIVLVLGDRGEMLAAAIAAIHLNIPVAHIHGGERSGTVDESVRHAITKLSHIHFAATDQARERLIALGERPDCVHVSGAPGLDGLDVTPRRARNEVFADLGFDTERPVALLLFHPVLQEAAEAANKTRAVLDGLIQARWQAVVLMPNADAGSGQIRAVYENDVSSDFRKYVHLPRADFIEIMAAADAMVGNSSSGIIEAASFGTPVLNLGSRQNLRERNANVIDLPEDTARIADALTGLAGRPRPAPCNVYGDGHAGERIVAQLEAQRLDAELLNKVLIY</sequence>
<evidence type="ECO:0000313" key="2">
    <source>
        <dbReference type="EMBL" id="TDL88185.1"/>
    </source>
</evidence>
<dbReference type="GO" id="GO:0006047">
    <property type="term" value="P:UDP-N-acetylglucosamine metabolic process"/>
    <property type="evidence" value="ECO:0007669"/>
    <property type="project" value="InterPro"/>
</dbReference>
<keyword evidence="2" id="KW-0378">Hydrolase</keyword>
<evidence type="ECO:0000313" key="3">
    <source>
        <dbReference type="Proteomes" id="UP000294562"/>
    </source>
</evidence>
<keyword evidence="2" id="KW-0326">Glycosidase</keyword>
<dbReference type="EMBL" id="SMZO01000016">
    <property type="protein sequence ID" value="TDL88185.1"/>
    <property type="molecule type" value="Genomic_DNA"/>
</dbReference>
<feature type="domain" description="UDP-N-acetylglucosamine 2-epimerase" evidence="1">
    <location>
        <begin position="23"/>
        <end position="359"/>
    </location>
</feature>
<dbReference type="CDD" id="cd03786">
    <property type="entry name" value="GTB_UDP-GlcNAc_2-Epimerase"/>
    <property type="match status" value="1"/>
</dbReference>
<dbReference type="InterPro" id="IPR029767">
    <property type="entry name" value="WecB-like"/>
</dbReference>
<dbReference type="InterPro" id="IPR003331">
    <property type="entry name" value="UDP_GlcNAc_Epimerase_2_dom"/>
</dbReference>
<evidence type="ECO:0000259" key="1">
    <source>
        <dbReference type="Pfam" id="PF02350"/>
    </source>
</evidence>
<accession>A0A4R6AWV3</accession>
<dbReference type="PANTHER" id="PTHR43174">
    <property type="entry name" value="UDP-N-ACETYLGLUCOSAMINE 2-EPIMERASE"/>
    <property type="match status" value="1"/>
</dbReference>
<dbReference type="Proteomes" id="UP000294562">
    <property type="component" value="Unassembled WGS sequence"/>
</dbReference>
<organism evidence="2 3">
    <name type="scientific">Meridianimarinicoccus aquatilis</name>
    <dbReference type="NCBI Taxonomy" id="2552766"/>
    <lineage>
        <taxon>Bacteria</taxon>
        <taxon>Pseudomonadati</taxon>
        <taxon>Pseudomonadota</taxon>
        <taxon>Alphaproteobacteria</taxon>
        <taxon>Rhodobacterales</taxon>
        <taxon>Paracoccaceae</taxon>
        <taxon>Meridianimarinicoccus</taxon>
    </lineage>
</organism>
<dbReference type="EC" id="3.2.1.183" evidence="2"/>
<gene>
    <name evidence="2" type="primary">neuC</name>
    <name evidence="2" type="ORF">E2L05_08765</name>
</gene>
<dbReference type="PANTHER" id="PTHR43174:SF3">
    <property type="entry name" value="UDP-N-ACETYLGLUCOSAMINE 2-EPIMERASE"/>
    <property type="match status" value="1"/>
</dbReference>